<accession>A0A1Z5KJD2</accession>
<dbReference type="AlphaFoldDB" id="A0A1Z5KJD2"/>
<evidence type="ECO:0000313" key="2">
    <source>
        <dbReference type="EMBL" id="GAX26404.1"/>
    </source>
</evidence>
<dbReference type="InterPro" id="IPR036397">
    <property type="entry name" value="RNaseH_sf"/>
</dbReference>
<dbReference type="Proteomes" id="UP000198406">
    <property type="component" value="Unassembled WGS sequence"/>
</dbReference>
<keyword evidence="3" id="KW-1185">Reference proteome</keyword>
<dbReference type="GO" id="GO:0003676">
    <property type="term" value="F:nucleic acid binding"/>
    <property type="evidence" value="ECO:0007669"/>
    <property type="project" value="InterPro"/>
</dbReference>
<feature type="region of interest" description="Disordered" evidence="1">
    <location>
        <begin position="367"/>
        <end position="394"/>
    </location>
</feature>
<dbReference type="InterPro" id="IPR012337">
    <property type="entry name" value="RNaseH-like_sf"/>
</dbReference>
<sequence>MAANLAAFNNYLRDVLFIEDAAARQAINGQGITAFDDLTHRSDKYVQEIFTKIRNPGGLIPNPAFVPPAVGAEAAPMVPAMIPNRGIAIGVNLELRVRQLRYFLFHLHRLQREFVPGFATLARLERAWTLRERIRRMRETNKDLPKIDVLLKVENARKTIEDIDEVLGNHLGAYGAPLSYLVREHVDPDGIEGVDDPGFGVPDAMSELKRNIAHADRVLSTVFYDGKARNFTFEDYCQKLNLAFLDLEEAGEVMTEDRKVRIFLDNIWADELKMSVERVRADAVLESTFENAMNYLAEQVDRKKQDAAKTRGSTRNISSVTRNSGGGNNKKGGGKSGKGKGGKAKRGKDGVPYYKWKEWIKLPKEKQEEVRNARERAKSETRNASAVETADSDSDDVVESTDAVLVYDTGETVSVEPFISSLGKVTKVPIGTVAVAYDCPTTLQTYVLFFHQSLYFSNMHRHLISPAQLRHNQVVVNETPLLHLPPEQRRPESHSILFSEPALQIPLKLMGTISYFPTRRPTDKELSSDVDCIHVNVTSESFWDPMDSNHAHDEDSLRVSLDSELRLGGQRMLGSVTSERTFVPPARSIAVISAERGSAAFDIDSYAASLTSAAISTKNRKAYVTPEDLAKRWSIGIETARRTLQRTTQRAIRDFSTVSGTRRLKPFAYQLRYPRLNTEMYCDILVGTCVSLLGNKYAAVYCTPFHWICVDPIEKKSDAHYTLDNLFRRVGVPHTLIPDNAGELTAGEFKRKAQRVQATIRPIEAHTPNANLAEDGIRELKRMYRRAMIRTNSPRCLWDLCLVYHAYVRSHSCLSIRQLDGEVPQTLLTGDTADISHICEFGWYDWVWFISPQDENMERKHLGRYLGPSFDVGDVLCARILPASGRPISRTSVFPLSVEEQNSQAVAELKAKFTQTLEQKLKDRAMPLDPTEIPEDERTPELEYYVPTESQDPEVPEIRKLMRDSMSYGTVKGRKHDQDGNPIGRYHPNPLLDTALYEIEFDTGEVEAYHANQIAEAIYAEVDDHGRASYVLKEIVDYKKESYAVPHEEAFVIHNNRKYPKRTTKGWKLCCLWNDGTTTWEKLKDLKQSHPLQLAEFAVARQIAEEPAFSWWVPYTLK</sequence>
<gene>
    <name evidence="2" type="ORF">FisN_UnNu099</name>
</gene>
<dbReference type="SUPFAM" id="SSF53098">
    <property type="entry name" value="Ribonuclease H-like"/>
    <property type="match status" value="1"/>
</dbReference>
<dbReference type="EMBL" id="BDSP01000244">
    <property type="protein sequence ID" value="GAX26404.1"/>
    <property type="molecule type" value="Genomic_DNA"/>
</dbReference>
<feature type="non-terminal residue" evidence="2">
    <location>
        <position position="1118"/>
    </location>
</feature>
<dbReference type="Gene3D" id="3.30.420.10">
    <property type="entry name" value="Ribonuclease H-like superfamily/Ribonuclease H"/>
    <property type="match status" value="1"/>
</dbReference>
<feature type="compositionally biased region" description="Basic residues" evidence="1">
    <location>
        <begin position="337"/>
        <end position="346"/>
    </location>
</feature>
<reference evidence="2 3" key="1">
    <citation type="journal article" date="2015" name="Plant Cell">
        <title>Oil accumulation by the oleaginous diatom Fistulifera solaris as revealed by the genome and transcriptome.</title>
        <authorList>
            <person name="Tanaka T."/>
            <person name="Maeda Y."/>
            <person name="Veluchamy A."/>
            <person name="Tanaka M."/>
            <person name="Abida H."/>
            <person name="Marechal E."/>
            <person name="Bowler C."/>
            <person name="Muto M."/>
            <person name="Sunaga Y."/>
            <person name="Tanaka M."/>
            <person name="Yoshino T."/>
            <person name="Taniguchi T."/>
            <person name="Fukuda Y."/>
            <person name="Nemoto M."/>
            <person name="Matsumoto M."/>
            <person name="Wong P.S."/>
            <person name="Aburatani S."/>
            <person name="Fujibuchi W."/>
        </authorList>
    </citation>
    <scope>NUCLEOTIDE SEQUENCE [LARGE SCALE GENOMIC DNA]</scope>
    <source>
        <strain evidence="2 3">JPCC DA0580</strain>
    </source>
</reference>
<feature type="compositionally biased region" description="Polar residues" evidence="1">
    <location>
        <begin position="311"/>
        <end position="323"/>
    </location>
</feature>
<feature type="compositionally biased region" description="Basic and acidic residues" evidence="1">
    <location>
        <begin position="367"/>
        <end position="381"/>
    </location>
</feature>
<dbReference type="InParanoid" id="A0A1Z5KJD2"/>
<dbReference type="OrthoDB" id="44357at2759"/>
<comment type="caution">
    <text evidence="2">The sequence shown here is derived from an EMBL/GenBank/DDBJ whole genome shotgun (WGS) entry which is preliminary data.</text>
</comment>
<feature type="compositionally biased region" description="Gly residues" evidence="1">
    <location>
        <begin position="324"/>
        <end position="336"/>
    </location>
</feature>
<proteinExistence type="predicted"/>
<evidence type="ECO:0000256" key="1">
    <source>
        <dbReference type="SAM" id="MobiDB-lite"/>
    </source>
</evidence>
<feature type="region of interest" description="Disordered" evidence="1">
    <location>
        <begin position="301"/>
        <end position="349"/>
    </location>
</feature>
<evidence type="ECO:0008006" key="4">
    <source>
        <dbReference type="Google" id="ProtNLM"/>
    </source>
</evidence>
<organism evidence="2 3">
    <name type="scientific">Fistulifera solaris</name>
    <name type="common">Oleaginous diatom</name>
    <dbReference type="NCBI Taxonomy" id="1519565"/>
    <lineage>
        <taxon>Eukaryota</taxon>
        <taxon>Sar</taxon>
        <taxon>Stramenopiles</taxon>
        <taxon>Ochrophyta</taxon>
        <taxon>Bacillariophyta</taxon>
        <taxon>Bacillariophyceae</taxon>
        <taxon>Bacillariophycidae</taxon>
        <taxon>Naviculales</taxon>
        <taxon>Naviculaceae</taxon>
        <taxon>Fistulifera</taxon>
    </lineage>
</organism>
<protein>
    <recommendedName>
        <fullName evidence="4">Integrase catalytic domain-containing protein</fullName>
    </recommendedName>
</protein>
<name>A0A1Z5KJD2_FISSO</name>
<evidence type="ECO:0000313" key="3">
    <source>
        <dbReference type="Proteomes" id="UP000198406"/>
    </source>
</evidence>